<comment type="similarity">
    <text evidence="2 10 11">Belongs to the SecY/SEC61-alpha family.</text>
</comment>
<dbReference type="InterPro" id="IPR000175">
    <property type="entry name" value="Na/ntran_symport"/>
</dbReference>
<evidence type="ECO:0000256" key="1">
    <source>
        <dbReference type="ARBA" id="ARBA00004141"/>
    </source>
</evidence>
<feature type="transmembrane region" description="Helical" evidence="10">
    <location>
        <begin position="306"/>
        <end position="328"/>
    </location>
</feature>
<organism evidence="12 13">
    <name type="scientific">Candidatus Shapirobacteria bacterium GW2011_GWE1_38_10</name>
    <dbReference type="NCBI Taxonomy" id="1618488"/>
    <lineage>
        <taxon>Bacteria</taxon>
        <taxon>Candidatus Shapironibacteriota</taxon>
    </lineage>
</organism>
<evidence type="ECO:0000256" key="3">
    <source>
        <dbReference type="ARBA" id="ARBA00022448"/>
    </source>
</evidence>
<evidence type="ECO:0000256" key="2">
    <source>
        <dbReference type="ARBA" id="ARBA00005751"/>
    </source>
</evidence>
<evidence type="ECO:0000256" key="4">
    <source>
        <dbReference type="ARBA" id="ARBA00022692"/>
    </source>
</evidence>
<dbReference type="GO" id="GO:0006605">
    <property type="term" value="P:protein targeting"/>
    <property type="evidence" value="ECO:0007669"/>
    <property type="project" value="UniProtKB-UniRule"/>
</dbReference>
<keyword evidence="7 10" id="KW-0811">Translocation</keyword>
<protein>
    <recommendedName>
        <fullName evidence="9 10">Protein translocase subunit SecY</fullName>
    </recommendedName>
</protein>
<evidence type="ECO:0000256" key="10">
    <source>
        <dbReference type="HAMAP-Rule" id="MF_01465"/>
    </source>
</evidence>
<feature type="transmembrane region" description="Helical" evidence="10">
    <location>
        <begin position="24"/>
        <end position="47"/>
    </location>
</feature>
<dbReference type="HAMAP" id="MF_01465">
    <property type="entry name" value="SecY"/>
    <property type="match status" value="1"/>
</dbReference>
<dbReference type="SUPFAM" id="SSF103491">
    <property type="entry name" value="Preprotein translocase SecY subunit"/>
    <property type="match status" value="1"/>
</dbReference>
<name>A0A0G0I4C4_9BACT</name>
<feature type="transmembrane region" description="Helical" evidence="10">
    <location>
        <begin position="388"/>
        <end position="408"/>
    </location>
</feature>
<comment type="function">
    <text evidence="10">The central subunit of the protein translocation channel SecYEG. Consists of two halves formed by TMs 1-5 and 6-10. These two domains form a lateral gate at the front which open onto the bilayer between TMs 2 and 7, and are clamped together by SecE at the back. The channel is closed by both a pore ring composed of hydrophobic SecY resides and a short helix (helix 2A) on the extracellular side of the membrane which forms a plug. The plug probably moves laterally to allow the channel to open. The ring and the pore may move independently.</text>
</comment>
<feature type="transmembrane region" description="Helical" evidence="10">
    <location>
        <begin position="121"/>
        <end position="138"/>
    </location>
</feature>
<dbReference type="EMBL" id="LBTX01000008">
    <property type="protein sequence ID" value="KKQ50158.1"/>
    <property type="molecule type" value="Genomic_DNA"/>
</dbReference>
<feature type="transmembrane region" description="Helical" evidence="10">
    <location>
        <begin position="150"/>
        <end position="169"/>
    </location>
</feature>
<feature type="transmembrane region" description="Helical" evidence="10">
    <location>
        <begin position="259"/>
        <end position="278"/>
    </location>
</feature>
<dbReference type="AlphaFoldDB" id="A0A0G0I4C4"/>
<keyword evidence="6 10" id="KW-1133">Transmembrane helix</keyword>
<proteinExistence type="inferred from homology"/>
<feature type="transmembrane region" description="Helical" evidence="10">
    <location>
        <begin position="59"/>
        <end position="78"/>
    </location>
</feature>
<dbReference type="GO" id="GO:0065002">
    <property type="term" value="P:intracellular protein transmembrane transport"/>
    <property type="evidence" value="ECO:0007669"/>
    <property type="project" value="UniProtKB-UniRule"/>
</dbReference>
<evidence type="ECO:0000256" key="9">
    <source>
        <dbReference type="ARBA" id="ARBA00039733"/>
    </source>
</evidence>
<accession>A0A0G0I4C4</accession>
<evidence type="ECO:0000256" key="5">
    <source>
        <dbReference type="ARBA" id="ARBA00022927"/>
    </source>
</evidence>
<evidence type="ECO:0000256" key="11">
    <source>
        <dbReference type="RuleBase" id="RU004349"/>
    </source>
</evidence>
<dbReference type="FunFam" id="1.10.3370.10:FF:000001">
    <property type="entry name" value="Preprotein translocase subunit SecY"/>
    <property type="match status" value="1"/>
</dbReference>
<dbReference type="PROSITE" id="PS00755">
    <property type="entry name" value="SECY_1"/>
    <property type="match status" value="1"/>
</dbReference>
<gene>
    <name evidence="10" type="primary">secY</name>
    <name evidence="12" type="ORF">US68_C0008G0043</name>
</gene>
<evidence type="ECO:0000313" key="13">
    <source>
        <dbReference type="Proteomes" id="UP000034231"/>
    </source>
</evidence>
<dbReference type="Proteomes" id="UP000034231">
    <property type="component" value="Unassembled WGS sequence"/>
</dbReference>
<feature type="transmembrane region" description="Helical" evidence="10">
    <location>
        <begin position="360"/>
        <end position="382"/>
    </location>
</feature>
<dbReference type="InterPro" id="IPR030659">
    <property type="entry name" value="SecY_CS"/>
</dbReference>
<evidence type="ECO:0000313" key="12">
    <source>
        <dbReference type="EMBL" id="KKQ50158.1"/>
    </source>
</evidence>
<dbReference type="InterPro" id="IPR023201">
    <property type="entry name" value="SecY_dom_sf"/>
</dbReference>
<dbReference type="NCBIfam" id="TIGR00967">
    <property type="entry name" value="3a0501s007"/>
    <property type="match status" value="1"/>
</dbReference>
<dbReference type="GO" id="GO:0005886">
    <property type="term" value="C:plasma membrane"/>
    <property type="evidence" value="ECO:0007669"/>
    <property type="project" value="UniProtKB-SubCell"/>
</dbReference>
<feature type="transmembrane region" description="Helical" evidence="10">
    <location>
        <begin position="176"/>
        <end position="196"/>
    </location>
</feature>
<dbReference type="PANTHER" id="PTHR10906">
    <property type="entry name" value="SECY/SEC61-ALPHA FAMILY MEMBER"/>
    <property type="match status" value="1"/>
</dbReference>
<dbReference type="PIRSF" id="PIRSF004557">
    <property type="entry name" value="SecY"/>
    <property type="match status" value="1"/>
</dbReference>
<dbReference type="PATRIC" id="fig|1618488.3.peg.462"/>
<sequence length="426" mass="46719">MNYLQKSLSLYVEGLKTPLLRKKILFTFAILILFRLIAHIPVPGVNLALLKSFFAQNQFLSLLDIFSGGTLANFSIAALGLNPYINASIMLQLLGFVIPELKELQKEGEYGRAKINQYTRILTIPLSIFQALAMYGILKSQNIIGEQSLLVIIAMVTSMVAGTMIMIFLGELINEFGVGNGISVMIFAGIISRLPISAVQSLSISDFSNPQTLFNLILFIALAIAIVFAVVTIEEAVFRIPVSYAKRSQTTYLPIKVNVAGVMPIIFAVSLVSMPSLLGQSLSQASNPAIANFARHLSTAFSQTSILYLVTYFLMVVAFTLFYSTVVFKPKDVAEELRKSGGFLPGIRPGQATEKRLQYLLYRVVFIGAVFLALIAVIPSIIQSITGITSLSIGGTSVLIVVSVILELNRKIENVVQMYNYDKLTY</sequence>
<keyword evidence="5 10" id="KW-0653">Protein transport</keyword>
<evidence type="ECO:0000256" key="7">
    <source>
        <dbReference type="ARBA" id="ARBA00023010"/>
    </source>
</evidence>
<dbReference type="InterPro" id="IPR002208">
    <property type="entry name" value="SecY/SEC61-alpha"/>
</dbReference>
<dbReference type="Pfam" id="PF00344">
    <property type="entry name" value="SecY"/>
    <property type="match status" value="1"/>
</dbReference>
<feature type="transmembrane region" description="Helical" evidence="10">
    <location>
        <begin position="216"/>
        <end position="238"/>
    </location>
</feature>
<dbReference type="PROSITE" id="PS50267">
    <property type="entry name" value="NA_NEUROTRAN_SYMP_3"/>
    <property type="match status" value="1"/>
</dbReference>
<dbReference type="PRINTS" id="PR00303">
    <property type="entry name" value="SECYTRNLCASE"/>
</dbReference>
<comment type="subcellular location">
    <subcellularLocation>
        <location evidence="10">Cell membrane</location>
        <topology evidence="10">Multi-pass membrane protein</topology>
    </subcellularLocation>
    <subcellularLocation>
        <location evidence="1">Membrane</location>
        <topology evidence="1">Multi-pass membrane protein</topology>
    </subcellularLocation>
</comment>
<keyword evidence="4 10" id="KW-0812">Transmembrane</keyword>
<dbReference type="GO" id="GO:0043952">
    <property type="term" value="P:protein transport by the Sec complex"/>
    <property type="evidence" value="ECO:0007669"/>
    <property type="project" value="UniProtKB-UniRule"/>
</dbReference>
<keyword evidence="3 10" id="KW-0813">Transport</keyword>
<evidence type="ECO:0000256" key="8">
    <source>
        <dbReference type="ARBA" id="ARBA00023136"/>
    </source>
</evidence>
<comment type="subunit">
    <text evidence="10">Component of the Sec protein translocase complex. Heterotrimer consisting of SecY, SecE and SecG subunits. The heterotrimers can form oligomers, although 1 heterotrimer is thought to be able to translocate proteins. Interacts with the ribosome. Interacts with SecDF, and other proteins may be involved. Interacts with SecA.</text>
</comment>
<keyword evidence="10" id="KW-1003">Cell membrane</keyword>
<dbReference type="InterPro" id="IPR026593">
    <property type="entry name" value="SecY"/>
</dbReference>
<dbReference type="Gene3D" id="1.10.3370.10">
    <property type="entry name" value="SecY subunit domain"/>
    <property type="match status" value="1"/>
</dbReference>
<keyword evidence="8 10" id="KW-0472">Membrane</keyword>
<comment type="caution">
    <text evidence="12">The sequence shown here is derived from an EMBL/GenBank/DDBJ whole genome shotgun (WGS) entry which is preliminary data.</text>
</comment>
<evidence type="ECO:0000256" key="6">
    <source>
        <dbReference type="ARBA" id="ARBA00022989"/>
    </source>
</evidence>
<reference evidence="12 13" key="1">
    <citation type="journal article" date="2015" name="Nature">
        <title>rRNA introns, odd ribosomes, and small enigmatic genomes across a large radiation of phyla.</title>
        <authorList>
            <person name="Brown C.T."/>
            <person name="Hug L.A."/>
            <person name="Thomas B.C."/>
            <person name="Sharon I."/>
            <person name="Castelle C.J."/>
            <person name="Singh A."/>
            <person name="Wilkins M.J."/>
            <person name="Williams K.H."/>
            <person name="Banfield J.F."/>
        </authorList>
    </citation>
    <scope>NUCLEOTIDE SEQUENCE [LARGE SCALE GENOMIC DNA]</scope>
</reference>